<dbReference type="Gene3D" id="3.30.160.60">
    <property type="entry name" value="Classic Zinc Finger"/>
    <property type="match status" value="2"/>
</dbReference>
<dbReference type="InterPro" id="IPR036236">
    <property type="entry name" value="Znf_C2H2_sf"/>
</dbReference>
<dbReference type="Pfam" id="PF00096">
    <property type="entry name" value="zf-C2H2"/>
    <property type="match status" value="2"/>
</dbReference>
<dbReference type="PANTHER" id="PTHR47772">
    <property type="entry name" value="ZINC FINGER PROTEIN 200"/>
    <property type="match status" value="1"/>
</dbReference>
<dbReference type="GO" id="GO:0008270">
    <property type="term" value="F:zinc ion binding"/>
    <property type="evidence" value="ECO:0007669"/>
    <property type="project" value="UniProtKB-KW"/>
</dbReference>
<protein>
    <submittedName>
        <fullName evidence="11">Zinc finger protein</fullName>
    </submittedName>
</protein>
<name>A0A8X6R4H9_NEPPI</name>
<evidence type="ECO:0000256" key="4">
    <source>
        <dbReference type="ARBA" id="ARBA00022771"/>
    </source>
</evidence>
<keyword evidence="3" id="KW-0677">Repeat</keyword>
<keyword evidence="2" id="KW-0479">Metal-binding</keyword>
<dbReference type="EMBL" id="BMAW01041170">
    <property type="protein sequence ID" value="GFU62613.1"/>
    <property type="molecule type" value="Genomic_DNA"/>
</dbReference>
<dbReference type="AlphaFoldDB" id="A0A8X6R4H9"/>
<accession>A0A8X6R4H9</accession>
<sequence length="109" mass="13080">MYAFRILNDSTFDVNELVEEIPVNPINNFRCIFCKFVSFDKEDFTHHVNTHFHEKQPLKCPKCPKVFREKHHLQSHLYSHDTARHFKCLTCGRTFRHSSSLARHKRSHK</sequence>
<comment type="caution">
    <text evidence="11">The sequence shown here is derived from an EMBL/GenBank/DDBJ whole genome shotgun (WGS) entry which is preliminary data.</text>
</comment>
<evidence type="ECO:0000256" key="2">
    <source>
        <dbReference type="ARBA" id="ARBA00022723"/>
    </source>
</evidence>
<evidence type="ECO:0000256" key="6">
    <source>
        <dbReference type="ARBA" id="ARBA00023015"/>
    </source>
</evidence>
<dbReference type="OrthoDB" id="3437960at2759"/>
<dbReference type="PROSITE" id="PS50157">
    <property type="entry name" value="ZINC_FINGER_C2H2_2"/>
    <property type="match status" value="2"/>
</dbReference>
<feature type="domain" description="C2H2-type" evidence="10">
    <location>
        <begin position="86"/>
        <end position="109"/>
    </location>
</feature>
<evidence type="ECO:0000259" key="10">
    <source>
        <dbReference type="PROSITE" id="PS50157"/>
    </source>
</evidence>
<keyword evidence="12" id="KW-1185">Reference proteome</keyword>
<evidence type="ECO:0000256" key="5">
    <source>
        <dbReference type="ARBA" id="ARBA00022833"/>
    </source>
</evidence>
<keyword evidence="8" id="KW-0539">Nucleus</keyword>
<reference evidence="11" key="1">
    <citation type="submission" date="2020-08" db="EMBL/GenBank/DDBJ databases">
        <title>Multicomponent nature underlies the extraordinary mechanical properties of spider dragline silk.</title>
        <authorList>
            <person name="Kono N."/>
            <person name="Nakamura H."/>
            <person name="Mori M."/>
            <person name="Yoshida Y."/>
            <person name="Ohtoshi R."/>
            <person name="Malay A.D."/>
            <person name="Moran D.A.P."/>
            <person name="Tomita M."/>
            <person name="Numata K."/>
            <person name="Arakawa K."/>
        </authorList>
    </citation>
    <scope>NUCLEOTIDE SEQUENCE</scope>
</reference>
<gene>
    <name evidence="11" type="primary">NCL1_50069</name>
    <name evidence="11" type="ORF">NPIL_403601</name>
</gene>
<feature type="domain" description="C2H2-type" evidence="10">
    <location>
        <begin position="58"/>
        <end position="85"/>
    </location>
</feature>
<evidence type="ECO:0000313" key="11">
    <source>
        <dbReference type="EMBL" id="GFU62613.1"/>
    </source>
</evidence>
<evidence type="ECO:0000256" key="7">
    <source>
        <dbReference type="ARBA" id="ARBA00023163"/>
    </source>
</evidence>
<dbReference type="Proteomes" id="UP000887013">
    <property type="component" value="Unassembled WGS sequence"/>
</dbReference>
<evidence type="ECO:0000313" key="12">
    <source>
        <dbReference type="Proteomes" id="UP000887013"/>
    </source>
</evidence>
<dbReference type="InterPro" id="IPR013087">
    <property type="entry name" value="Znf_C2H2_type"/>
</dbReference>
<evidence type="ECO:0000256" key="9">
    <source>
        <dbReference type="PROSITE-ProRule" id="PRU00042"/>
    </source>
</evidence>
<evidence type="ECO:0000256" key="1">
    <source>
        <dbReference type="ARBA" id="ARBA00004123"/>
    </source>
</evidence>
<keyword evidence="6" id="KW-0805">Transcription regulation</keyword>
<dbReference type="SUPFAM" id="SSF57667">
    <property type="entry name" value="beta-beta-alpha zinc fingers"/>
    <property type="match status" value="1"/>
</dbReference>
<proteinExistence type="predicted"/>
<dbReference type="InterPro" id="IPR050636">
    <property type="entry name" value="C2H2-ZF_domain-containing"/>
</dbReference>
<organism evidence="11 12">
    <name type="scientific">Nephila pilipes</name>
    <name type="common">Giant wood spider</name>
    <name type="synonym">Nephila maculata</name>
    <dbReference type="NCBI Taxonomy" id="299642"/>
    <lineage>
        <taxon>Eukaryota</taxon>
        <taxon>Metazoa</taxon>
        <taxon>Ecdysozoa</taxon>
        <taxon>Arthropoda</taxon>
        <taxon>Chelicerata</taxon>
        <taxon>Arachnida</taxon>
        <taxon>Araneae</taxon>
        <taxon>Araneomorphae</taxon>
        <taxon>Entelegynae</taxon>
        <taxon>Araneoidea</taxon>
        <taxon>Nephilidae</taxon>
        <taxon>Nephila</taxon>
    </lineage>
</organism>
<dbReference type="FunFam" id="3.30.160.60:FF:000446">
    <property type="entry name" value="Zinc finger protein"/>
    <property type="match status" value="1"/>
</dbReference>
<keyword evidence="4 9" id="KW-0863">Zinc-finger</keyword>
<comment type="subcellular location">
    <subcellularLocation>
        <location evidence="1">Nucleus</location>
    </subcellularLocation>
</comment>
<dbReference type="PANTHER" id="PTHR47772:SF4">
    <property type="entry name" value="ZFP64 ZINC FINGER PROTEIN"/>
    <property type="match status" value="1"/>
</dbReference>
<keyword evidence="5" id="KW-0862">Zinc</keyword>
<dbReference type="GO" id="GO:0005634">
    <property type="term" value="C:nucleus"/>
    <property type="evidence" value="ECO:0007669"/>
    <property type="project" value="UniProtKB-SubCell"/>
</dbReference>
<evidence type="ECO:0000256" key="3">
    <source>
        <dbReference type="ARBA" id="ARBA00022737"/>
    </source>
</evidence>
<evidence type="ECO:0000256" key="8">
    <source>
        <dbReference type="ARBA" id="ARBA00023242"/>
    </source>
</evidence>
<keyword evidence="7" id="KW-0804">Transcription</keyword>
<dbReference type="SMART" id="SM00355">
    <property type="entry name" value="ZnF_C2H2"/>
    <property type="match status" value="3"/>
</dbReference>
<dbReference type="PROSITE" id="PS00028">
    <property type="entry name" value="ZINC_FINGER_C2H2_1"/>
    <property type="match status" value="1"/>
</dbReference>